<protein>
    <submittedName>
        <fullName evidence="2">Xylose isomerase domain-containing protein</fullName>
    </submittedName>
</protein>
<evidence type="ECO:0000259" key="1">
    <source>
        <dbReference type="Pfam" id="PF01261"/>
    </source>
</evidence>
<dbReference type="PANTHER" id="PTHR12110:SF53">
    <property type="entry name" value="BLR5974 PROTEIN"/>
    <property type="match status" value="1"/>
</dbReference>
<evidence type="ECO:0000313" key="2">
    <source>
        <dbReference type="EMBL" id="AIC27429.1"/>
    </source>
</evidence>
<dbReference type="HOGENOM" id="CLU_050006_7_2_5"/>
<sequence length="276" mass="29922">MIPLGAAYTINTYSYTSQYSALACIRHLSDMGFTSFEMMLIPGHFWPSLATAAERKQIATLLAERGLQLETLNQPNLDINLAALSPECRDYSCAVVSSAMELAAEWNARAVVVNPGKTNPVFPAGAQVLADRFRSSLDILVPRAAELGVRLIVKNHPLSWLYKGADLLAFFDEYGWANIGLAYDVANAAYGRESVLHTLPSIAEHLSAVYVADTPLEEFRHDEVGAGVVQFTPISAALATIGYKGPTIIEVVSPDPDRAISQSVSELERLGWPSPA</sequence>
<dbReference type="SUPFAM" id="SSF51658">
    <property type="entry name" value="Xylose isomerase-like"/>
    <property type="match status" value="1"/>
</dbReference>
<dbReference type="Proteomes" id="UP000027180">
    <property type="component" value="Chromosome"/>
</dbReference>
<dbReference type="AlphaFoldDB" id="A0A060I116"/>
<organism evidence="2 3">
    <name type="scientific">Rhizobium etli bv. mimosae str. IE4771</name>
    <dbReference type="NCBI Taxonomy" id="1432050"/>
    <lineage>
        <taxon>Bacteria</taxon>
        <taxon>Pseudomonadati</taxon>
        <taxon>Pseudomonadota</taxon>
        <taxon>Alphaproteobacteria</taxon>
        <taxon>Hyphomicrobiales</taxon>
        <taxon>Rhizobiaceae</taxon>
        <taxon>Rhizobium/Agrobacterium group</taxon>
        <taxon>Rhizobium</taxon>
    </lineage>
</organism>
<dbReference type="OrthoDB" id="8016886at2"/>
<keyword evidence="2" id="KW-0413">Isomerase</keyword>
<dbReference type="Pfam" id="PF01261">
    <property type="entry name" value="AP_endonuc_2"/>
    <property type="match status" value="1"/>
</dbReference>
<proteinExistence type="predicted"/>
<dbReference type="KEGG" id="rei:IE4771_CH02322"/>
<dbReference type="InterPro" id="IPR036237">
    <property type="entry name" value="Xyl_isomerase-like_sf"/>
</dbReference>
<dbReference type="PANTHER" id="PTHR12110">
    <property type="entry name" value="HYDROXYPYRUVATE ISOMERASE"/>
    <property type="match status" value="1"/>
</dbReference>
<gene>
    <name evidence="2" type="ORF">IE4771_CH02322</name>
</gene>
<evidence type="ECO:0000313" key="3">
    <source>
        <dbReference type="Proteomes" id="UP000027180"/>
    </source>
</evidence>
<name>A0A060I116_RHIET</name>
<reference evidence="2 3" key="1">
    <citation type="submission" date="2013-12" db="EMBL/GenBank/DDBJ databases">
        <title>Complete genome sequence of Rhizobium etli bv. mimosae IE4771.</title>
        <authorList>
            <person name="Bustos P."/>
            <person name="Santamaria R.I."/>
            <person name="Lozano L."/>
            <person name="Ormeno-Orrillo E."/>
            <person name="Rogel M.A."/>
            <person name="Romero D."/>
            <person name="Cevallos M.A."/>
            <person name="Martinez-Romero E."/>
            <person name="Gonzalez V."/>
        </authorList>
    </citation>
    <scope>NUCLEOTIDE SEQUENCE [LARGE SCALE GENOMIC DNA]</scope>
    <source>
        <strain evidence="2 3">IE4771</strain>
    </source>
</reference>
<dbReference type="EMBL" id="CP006986">
    <property type="protein sequence ID" value="AIC27429.1"/>
    <property type="molecule type" value="Genomic_DNA"/>
</dbReference>
<dbReference type="InterPro" id="IPR050312">
    <property type="entry name" value="IolE/XylAMocC-like"/>
</dbReference>
<dbReference type="InterPro" id="IPR013022">
    <property type="entry name" value="Xyl_isomerase-like_TIM-brl"/>
</dbReference>
<accession>A0A060I116</accession>
<dbReference type="Gene3D" id="3.20.20.150">
    <property type="entry name" value="Divalent-metal-dependent TIM barrel enzymes"/>
    <property type="match status" value="1"/>
</dbReference>
<dbReference type="GO" id="GO:0016853">
    <property type="term" value="F:isomerase activity"/>
    <property type="evidence" value="ECO:0007669"/>
    <property type="project" value="UniProtKB-KW"/>
</dbReference>
<feature type="domain" description="Xylose isomerase-like TIM barrel" evidence="1">
    <location>
        <begin position="26"/>
        <end position="265"/>
    </location>
</feature>